<dbReference type="Gene3D" id="3.30.420.10">
    <property type="entry name" value="Ribonuclease H-like superfamily/Ribonuclease H"/>
    <property type="match status" value="1"/>
</dbReference>
<name>A0A2K3DGJ9_CHLRE</name>
<feature type="region of interest" description="Disordered" evidence="1">
    <location>
        <begin position="225"/>
        <end position="246"/>
    </location>
</feature>
<feature type="compositionally biased region" description="Gly residues" evidence="1">
    <location>
        <begin position="129"/>
        <end position="149"/>
    </location>
</feature>
<evidence type="ECO:0000313" key="2">
    <source>
        <dbReference type="EMBL" id="PNW79673.1"/>
    </source>
</evidence>
<gene>
    <name evidence="2" type="ORF">CHLRE_08g362400v5</name>
</gene>
<dbReference type="KEGG" id="cre:CHLRE_08g362400v5"/>
<dbReference type="RefSeq" id="XP_042921849.1">
    <property type="nucleotide sequence ID" value="XM_043064848.1"/>
</dbReference>
<sequence>MPRTLVIPVAALQGRVEARPGGAGKGTVVRPATVTGVIKAGSSSSIVVPVAALQGAGARPGAGRPEAAGGGKASNGAAAVAPTVAAAAKRSQATAGPQASAAGAAVQAPPRAVAVAPPVGPEAMAVAQGGSGSGGGAGSGGGVESGGGAADATPGSTSPGSRGAARLAAGALKAAAASSAAAAEDAAKAAAVRPRAAALTSHVASQAAGAAALRGEAAHVAMAATATAPERPTRPRVSRAGAGSPTVRPAVDVRALLGDDNDEAAGLLLEPAQQAVASSNGDPCPTVAEQLPTTDAHGNYLPASFQEPALPEAGVYVVADPYGEELIAMLQHCGCCTRIGLAVQAHGGRPALVSVYAPPALMQVEGPEGHLVQWPAAVYLVDPLAAAASYGGGADGDFAAAALLCSLQPLLESTSISKMIYGGGGALACLEEAIRASSGDGSRAMCSQDVQDIRIVLTSLQDMLGVPHTPPLQAAQTAGPDSSVAWLRGLHAHVARLRDALAGTGLWADRPQLLAALTARHFAALREDAQAALGAAGGNEDAAARALTRPLGPSQLEVAARAARHLPELWAALVQEAVPWVAVHASAAALMLSRHRIAAAAT</sequence>
<feature type="region of interest" description="Disordered" evidence="1">
    <location>
        <begin position="125"/>
        <end position="164"/>
    </location>
</feature>
<keyword evidence="3" id="KW-1185">Reference proteome</keyword>
<feature type="compositionally biased region" description="Low complexity" evidence="1">
    <location>
        <begin position="56"/>
        <end position="67"/>
    </location>
</feature>
<evidence type="ECO:0000256" key="1">
    <source>
        <dbReference type="SAM" id="MobiDB-lite"/>
    </source>
</evidence>
<evidence type="ECO:0000313" key="3">
    <source>
        <dbReference type="Proteomes" id="UP000006906"/>
    </source>
</evidence>
<accession>A0A2K3DGJ9</accession>
<dbReference type="ExpressionAtlas" id="A0A2K3DGJ9">
    <property type="expression patterns" value="baseline and differential"/>
</dbReference>
<dbReference type="OrthoDB" id="549150at2759"/>
<dbReference type="GeneID" id="66054317"/>
<proteinExistence type="predicted"/>
<feature type="region of interest" description="Disordered" evidence="1">
    <location>
        <begin position="56"/>
        <end position="75"/>
    </location>
</feature>
<dbReference type="EMBL" id="CM008969">
    <property type="protein sequence ID" value="PNW79673.1"/>
    <property type="molecule type" value="Genomic_DNA"/>
</dbReference>
<organism evidence="2 3">
    <name type="scientific">Chlamydomonas reinhardtii</name>
    <name type="common">Chlamydomonas smithii</name>
    <dbReference type="NCBI Taxonomy" id="3055"/>
    <lineage>
        <taxon>Eukaryota</taxon>
        <taxon>Viridiplantae</taxon>
        <taxon>Chlorophyta</taxon>
        <taxon>core chlorophytes</taxon>
        <taxon>Chlorophyceae</taxon>
        <taxon>CS clade</taxon>
        <taxon>Chlamydomonadales</taxon>
        <taxon>Chlamydomonadaceae</taxon>
        <taxon>Chlamydomonas</taxon>
    </lineage>
</organism>
<dbReference type="Gramene" id="PNW79673">
    <property type="protein sequence ID" value="PNW79673"/>
    <property type="gene ID" value="CHLRE_08g362400v5"/>
</dbReference>
<protein>
    <submittedName>
        <fullName evidence="2">Uncharacterized protein</fullName>
    </submittedName>
</protein>
<dbReference type="InParanoid" id="A0A2K3DGJ9"/>
<dbReference type="Proteomes" id="UP000006906">
    <property type="component" value="Chromosome 8"/>
</dbReference>
<reference evidence="2 3" key="1">
    <citation type="journal article" date="2007" name="Science">
        <title>The Chlamydomonas genome reveals the evolution of key animal and plant functions.</title>
        <authorList>
            <person name="Merchant S.S."/>
            <person name="Prochnik S.E."/>
            <person name="Vallon O."/>
            <person name="Harris E.H."/>
            <person name="Karpowicz S.J."/>
            <person name="Witman G.B."/>
            <person name="Terry A."/>
            <person name="Salamov A."/>
            <person name="Fritz-Laylin L.K."/>
            <person name="Marechal-Drouard L."/>
            <person name="Marshall W.F."/>
            <person name="Qu L.H."/>
            <person name="Nelson D.R."/>
            <person name="Sanderfoot A.A."/>
            <person name="Spalding M.H."/>
            <person name="Kapitonov V.V."/>
            <person name="Ren Q."/>
            <person name="Ferris P."/>
            <person name="Lindquist E."/>
            <person name="Shapiro H."/>
            <person name="Lucas S.M."/>
            <person name="Grimwood J."/>
            <person name="Schmutz J."/>
            <person name="Cardol P."/>
            <person name="Cerutti H."/>
            <person name="Chanfreau G."/>
            <person name="Chen C.L."/>
            <person name="Cognat V."/>
            <person name="Croft M.T."/>
            <person name="Dent R."/>
            <person name="Dutcher S."/>
            <person name="Fernandez E."/>
            <person name="Fukuzawa H."/>
            <person name="Gonzalez-Ballester D."/>
            <person name="Gonzalez-Halphen D."/>
            <person name="Hallmann A."/>
            <person name="Hanikenne M."/>
            <person name="Hippler M."/>
            <person name="Inwood W."/>
            <person name="Jabbari K."/>
            <person name="Kalanon M."/>
            <person name="Kuras R."/>
            <person name="Lefebvre P.A."/>
            <person name="Lemaire S.D."/>
            <person name="Lobanov A.V."/>
            <person name="Lohr M."/>
            <person name="Manuell A."/>
            <person name="Meier I."/>
            <person name="Mets L."/>
            <person name="Mittag M."/>
            <person name="Mittelmeier T."/>
            <person name="Moroney J.V."/>
            <person name="Moseley J."/>
            <person name="Napoli C."/>
            <person name="Nedelcu A.M."/>
            <person name="Niyogi K."/>
            <person name="Novoselov S.V."/>
            <person name="Paulsen I.T."/>
            <person name="Pazour G."/>
            <person name="Purton S."/>
            <person name="Ral J.P."/>
            <person name="Riano-Pachon D.M."/>
            <person name="Riekhof W."/>
            <person name="Rymarquis L."/>
            <person name="Schroda M."/>
            <person name="Stern D."/>
            <person name="Umen J."/>
            <person name="Willows R."/>
            <person name="Wilson N."/>
            <person name="Zimmer S.L."/>
            <person name="Allmer J."/>
            <person name="Balk J."/>
            <person name="Bisova K."/>
            <person name="Chen C.J."/>
            <person name="Elias M."/>
            <person name="Gendler K."/>
            <person name="Hauser C."/>
            <person name="Lamb M.R."/>
            <person name="Ledford H."/>
            <person name="Long J.C."/>
            <person name="Minagawa J."/>
            <person name="Page M.D."/>
            <person name="Pan J."/>
            <person name="Pootakham W."/>
            <person name="Roje S."/>
            <person name="Rose A."/>
            <person name="Stahlberg E."/>
            <person name="Terauchi A.M."/>
            <person name="Yang P."/>
            <person name="Ball S."/>
            <person name="Bowler C."/>
            <person name="Dieckmann C.L."/>
            <person name="Gladyshev V.N."/>
            <person name="Green P."/>
            <person name="Jorgensen R."/>
            <person name="Mayfield S."/>
            <person name="Mueller-Roeber B."/>
            <person name="Rajamani S."/>
            <person name="Sayre R.T."/>
            <person name="Brokstein P."/>
            <person name="Dubchak I."/>
            <person name="Goodstein D."/>
            <person name="Hornick L."/>
            <person name="Huang Y.W."/>
            <person name="Jhaveri J."/>
            <person name="Luo Y."/>
            <person name="Martinez D."/>
            <person name="Ngau W.C."/>
            <person name="Otillar B."/>
            <person name="Poliakov A."/>
            <person name="Porter A."/>
            <person name="Szajkowski L."/>
            <person name="Werner G."/>
            <person name="Zhou K."/>
            <person name="Grigoriev I.V."/>
            <person name="Rokhsar D.S."/>
            <person name="Grossman A.R."/>
        </authorList>
    </citation>
    <scope>NUCLEOTIDE SEQUENCE [LARGE SCALE GENOMIC DNA]</scope>
    <source>
        <strain evidence="3">CC-503</strain>
    </source>
</reference>
<dbReference type="AlphaFoldDB" id="A0A2K3DGJ9"/>
<dbReference type="InterPro" id="IPR036397">
    <property type="entry name" value="RNaseH_sf"/>
</dbReference>
<dbReference type="GO" id="GO:0003676">
    <property type="term" value="F:nucleic acid binding"/>
    <property type="evidence" value="ECO:0007669"/>
    <property type="project" value="InterPro"/>
</dbReference>